<protein>
    <submittedName>
        <fullName evidence="1">Uncharacterized protein</fullName>
    </submittedName>
</protein>
<evidence type="ECO:0000313" key="2">
    <source>
        <dbReference type="Proteomes" id="UP000053424"/>
    </source>
</evidence>
<accession>A0A0C3C4P2</accession>
<name>A0A0C3C4P2_HEBCY</name>
<sequence>IPVESGGIKNGSGTCYFFYSGVSSFRWNWRIPELTPECSPECAGTESDRNPVVGACI</sequence>
<dbReference type="Proteomes" id="UP000053424">
    <property type="component" value="Unassembled WGS sequence"/>
</dbReference>
<dbReference type="HOGENOM" id="CLU_3001995_0_0_1"/>
<keyword evidence="2" id="KW-1185">Reference proteome</keyword>
<reference evidence="2" key="2">
    <citation type="submission" date="2015-01" db="EMBL/GenBank/DDBJ databases">
        <title>Evolutionary Origins and Diversification of the Mycorrhizal Mutualists.</title>
        <authorList>
            <consortium name="DOE Joint Genome Institute"/>
            <consortium name="Mycorrhizal Genomics Consortium"/>
            <person name="Kohler A."/>
            <person name="Kuo A."/>
            <person name="Nagy L.G."/>
            <person name="Floudas D."/>
            <person name="Copeland A."/>
            <person name="Barry K.W."/>
            <person name="Cichocki N."/>
            <person name="Veneault-Fourrey C."/>
            <person name="LaButti K."/>
            <person name="Lindquist E.A."/>
            <person name="Lipzen A."/>
            <person name="Lundell T."/>
            <person name="Morin E."/>
            <person name="Murat C."/>
            <person name="Riley R."/>
            <person name="Ohm R."/>
            <person name="Sun H."/>
            <person name="Tunlid A."/>
            <person name="Henrissat B."/>
            <person name="Grigoriev I.V."/>
            <person name="Hibbett D.S."/>
            <person name="Martin F."/>
        </authorList>
    </citation>
    <scope>NUCLEOTIDE SEQUENCE [LARGE SCALE GENOMIC DNA]</scope>
    <source>
        <strain evidence="2">h7</strain>
    </source>
</reference>
<evidence type="ECO:0000313" key="1">
    <source>
        <dbReference type="EMBL" id="KIM38571.1"/>
    </source>
</evidence>
<dbReference type="AlphaFoldDB" id="A0A0C3C4P2"/>
<organism evidence="1 2">
    <name type="scientific">Hebeloma cylindrosporum</name>
    <dbReference type="NCBI Taxonomy" id="76867"/>
    <lineage>
        <taxon>Eukaryota</taxon>
        <taxon>Fungi</taxon>
        <taxon>Dikarya</taxon>
        <taxon>Basidiomycota</taxon>
        <taxon>Agaricomycotina</taxon>
        <taxon>Agaricomycetes</taxon>
        <taxon>Agaricomycetidae</taxon>
        <taxon>Agaricales</taxon>
        <taxon>Agaricineae</taxon>
        <taxon>Hymenogastraceae</taxon>
        <taxon>Hebeloma</taxon>
    </lineage>
</organism>
<dbReference type="EMBL" id="KN831790">
    <property type="protein sequence ID" value="KIM38571.1"/>
    <property type="molecule type" value="Genomic_DNA"/>
</dbReference>
<feature type="non-terminal residue" evidence="1">
    <location>
        <position position="1"/>
    </location>
</feature>
<reference evidence="1 2" key="1">
    <citation type="submission" date="2014-04" db="EMBL/GenBank/DDBJ databases">
        <authorList>
            <consortium name="DOE Joint Genome Institute"/>
            <person name="Kuo A."/>
            <person name="Gay G."/>
            <person name="Dore J."/>
            <person name="Kohler A."/>
            <person name="Nagy L.G."/>
            <person name="Floudas D."/>
            <person name="Copeland A."/>
            <person name="Barry K.W."/>
            <person name="Cichocki N."/>
            <person name="Veneault-Fourrey C."/>
            <person name="LaButti K."/>
            <person name="Lindquist E.A."/>
            <person name="Lipzen A."/>
            <person name="Lundell T."/>
            <person name="Morin E."/>
            <person name="Murat C."/>
            <person name="Sun H."/>
            <person name="Tunlid A."/>
            <person name="Henrissat B."/>
            <person name="Grigoriev I.V."/>
            <person name="Hibbett D.S."/>
            <person name="Martin F."/>
            <person name="Nordberg H.P."/>
            <person name="Cantor M.N."/>
            <person name="Hua S.X."/>
        </authorList>
    </citation>
    <scope>NUCLEOTIDE SEQUENCE [LARGE SCALE GENOMIC DNA]</scope>
    <source>
        <strain evidence="2">h7</strain>
    </source>
</reference>
<gene>
    <name evidence="1" type="ORF">M413DRAFT_75852</name>
</gene>
<proteinExistence type="predicted"/>
<dbReference type="OrthoDB" id="3111002at2759"/>